<name>A0A4R0IUU6_9ACTN</name>
<proteinExistence type="predicted"/>
<keyword evidence="2" id="KW-1185">Reference proteome</keyword>
<reference evidence="1 2" key="1">
    <citation type="submission" date="2019-02" db="EMBL/GenBank/DDBJ databases">
        <title>Kribbella capetownensis sp. nov. and Kribbella speibonae sp. nov., isolated from soil.</title>
        <authorList>
            <person name="Curtis S.M."/>
            <person name="Norton I."/>
            <person name="Everest G.J."/>
            <person name="Meyers P.R."/>
        </authorList>
    </citation>
    <scope>NUCLEOTIDE SEQUENCE [LARGE SCALE GENOMIC DNA]</scope>
    <source>
        <strain evidence="1 2">YM53</strain>
    </source>
</reference>
<accession>A0A4R0IUU6</accession>
<dbReference type="OrthoDB" id="5242879at2"/>
<comment type="caution">
    <text evidence="1">The sequence shown here is derived from an EMBL/GenBank/DDBJ whole genome shotgun (WGS) entry which is preliminary data.</text>
</comment>
<protein>
    <recommendedName>
        <fullName evidence="3">Sortase</fullName>
    </recommendedName>
</protein>
<sequence>MGIVLLVAGLGLLGWVGWQYVGTGITSNQKMGEAQEALRDQWKVGEKTPPASGDPIVLLRIPKLGADWEKPVVEGIDTATTSMITLTTCEDLRRTARLRSASWCGSARNDDAATSSPFHRATGVPVVVGWVSYS</sequence>
<organism evidence="1 2">
    <name type="scientific">Kribbella capetownensis</name>
    <dbReference type="NCBI Taxonomy" id="1572659"/>
    <lineage>
        <taxon>Bacteria</taxon>
        <taxon>Bacillati</taxon>
        <taxon>Actinomycetota</taxon>
        <taxon>Actinomycetes</taxon>
        <taxon>Propionibacteriales</taxon>
        <taxon>Kribbellaceae</taxon>
        <taxon>Kribbella</taxon>
    </lineage>
</organism>
<dbReference type="RefSeq" id="WP_131519266.1">
    <property type="nucleotide sequence ID" value="NZ_SJKD01000017.1"/>
</dbReference>
<evidence type="ECO:0000313" key="2">
    <source>
        <dbReference type="Proteomes" id="UP000293342"/>
    </source>
</evidence>
<evidence type="ECO:0000313" key="1">
    <source>
        <dbReference type="EMBL" id="TCC35296.1"/>
    </source>
</evidence>
<gene>
    <name evidence="1" type="ORF">E0H75_41690</name>
</gene>
<dbReference type="Proteomes" id="UP000293342">
    <property type="component" value="Unassembled WGS sequence"/>
</dbReference>
<evidence type="ECO:0008006" key="3">
    <source>
        <dbReference type="Google" id="ProtNLM"/>
    </source>
</evidence>
<dbReference type="AlphaFoldDB" id="A0A4R0IUU6"/>
<dbReference type="EMBL" id="SJKD01000017">
    <property type="protein sequence ID" value="TCC35296.1"/>
    <property type="molecule type" value="Genomic_DNA"/>
</dbReference>